<sequence>MKANILEATFHLTHAIKQQLSNQLEIKKLGIAPMHIRVLKVINENKSCTAMDIAALFKRDKAQITRLVKQLIDHGYVKKQPNPDDKRSQLLVLTSKGMALQESLLVVSEEMQKQITQGIDSEDLQTFVMVAEKMTKNLTSGN</sequence>
<dbReference type="PROSITE" id="PS01117">
    <property type="entry name" value="HTH_MARR_1"/>
    <property type="match status" value="1"/>
</dbReference>
<dbReference type="SUPFAM" id="SSF46785">
    <property type="entry name" value="Winged helix' DNA-binding domain"/>
    <property type="match status" value="1"/>
</dbReference>
<evidence type="ECO:0000256" key="3">
    <source>
        <dbReference type="ARBA" id="ARBA00023163"/>
    </source>
</evidence>
<accession>F5SY42</accession>
<dbReference type="PANTHER" id="PTHR42756">
    <property type="entry name" value="TRANSCRIPTIONAL REGULATOR, MARR"/>
    <property type="match status" value="1"/>
</dbReference>
<reference evidence="5 6" key="1">
    <citation type="journal article" date="2011" name="J. Bacteriol.">
        <title>Draft genome sequence of Methylophaga aminisulfidivorans MP T.</title>
        <authorList>
            <person name="Han G.H."/>
            <person name="Kim W."/>
            <person name="Chun J."/>
            <person name="Kim S.W."/>
        </authorList>
    </citation>
    <scope>NUCLEOTIDE SEQUENCE [LARGE SCALE GENOMIC DNA]</scope>
    <source>
        <strain evidence="6">MP(T)</strain>
    </source>
</reference>
<dbReference type="SMART" id="SM00347">
    <property type="entry name" value="HTH_MARR"/>
    <property type="match status" value="1"/>
</dbReference>
<name>F5SY42_9GAMM</name>
<dbReference type="RefSeq" id="WP_007144102.1">
    <property type="nucleotide sequence ID" value="NZ_AFIG01000001.1"/>
</dbReference>
<feature type="domain" description="HTH marR-type" evidence="4">
    <location>
        <begin position="2"/>
        <end position="136"/>
    </location>
</feature>
<dbReference type="GO" id="GO:0003700">
    <property type="term" value="F:DNA-binding transcription factor activity"/>
    <property type="evidence" value="ECO:0007669"/>
    <property type="project" value="InterPro"/>
</dbReference>
<evidence type="ECO:0000256" key="2">
    <source>
        <dbReference type="ARBA" id="ARBA00023125"/>
    </source>
</evidence>
<proteinExistence type="predicted"/>
<dbReference type="InterPro" id="IPR023187">
    <property type="entry name" value="Tscrpt_reg_MarR-type_CS"/>
</dbReference>
<dbReference type="eggNOG" id="COG1846">
    <property type="taxonomic scope" value="Bacteria"/>
</dbReference>
<dbReference type="PROSITE" id="PS50995">
    <property type="entry name" value="HTH_MARR_2"/>
    <property type="match status" value="1"/>
</dbReference>
<dbReference type="OrthoDB" id="6196575at2"/>
<dbReference type="Proteomes" id="UP000003544">
    <property type="component" value="Unassembled WGS sequence"/>
</dbReference>
<evidence type="ECO:0000259" key="4">
    <source>
        <dbReference type="PROSITE" id="PS50995"/>
    </source>
</evidence>
<dbReference type="GO" id="GO:0003677">
    <property type="term" value="F:DNA binding"/>
    <property type="evidence" value="ECO:0007669"/>
    <property type="project" value="UniProtKB-KW"/>
</dbReference>
<comment type="caution">
    <text evidence="5">The sequence shown here is derived from an EMBL/GenBank/DDBJ whole genome shotgun (WGS) entry which is preliminary data.</text>
</comment>
<dbReference type="Gene3D" id="1.10.10.10">
    <property type="entry name" value="Winged helix-like DNA-binding domain superfamily/Winged helix DNA-binding domain"/>
    <property type="match status" value="1"/>
</dbReference>
<dbReference type="STRING" id="1026882.MAMP_00605"/>
<dbReference type="Pfam" id="PF12802">
    <property type="entry name" value="MarR_2"/>
    <property type="match status" value="1"/>
</dbReference>
<protein>
    <submittedName>
        <fullName evidence="5">Transcriptional regulator, MarR family</fullName>
    </submittedName>
</protein>
<keyword evidence="6" id="KW-1185">Reference proteome</keyword>
<gene>
    <name evidence="5" type="ORF">MAMP_00605</name>
</gene>
<dbReference type="AlphaFoldDB" id="F5SY42"/>
<evidence type="ECO:0000256" key="1">
    <source>
        <dbReference type="ARBA" id="ARBA00023015"/>
    </source>
</evidence>
<keyword evidence="1" id="KW-0805">Transcription regulation</keyword>
<dbReference type="InterPro" id="IPR000835">
    <property type="entry name" value="HTH_MarR-typ"/>
</dbReference>
<keyword evidence="3" id="KW-0804">Transcription</keyword>
<evidence type="ECO:0000313" key="6">
    <source>
        <dbReference type="Proteomes" id="UP000003544"/>
    </source>
</evidence>
<keyword evidence="2" id="KW-0238">DNA-binding</keyword>
<organism evidence="5 6">
    <name type="scientific">Methylophaga aminisulfidivorans MP</name>
    <dbReference type="NCBI Taxonomy" id="1026882"/>
    <lineage>
        <taxon>Bacteria</taxon>
        <taxon>Pseudomonadati</taxon>
        <taxon>Pseudomonadota</taxon>
        <taxon>Gammaproteobacteria</taxon>
        <taxon>Thiotrichales</taxon>
        <taxon>Piscirickettsiaceae</taxon>
        <taxon>Methylophaga</taxon>
    </lineage>
</organism>
<dbReference type="PANTHER" id="PTHR42756:SF1">
    <property type="entry name" value="TRANSCRIPTIONAL REPRESSOR OF EMRAB OPERON"/>
    <property type="match status" value="1"/>
</dbReference>
<dbReference type="EMBL" id="AFIG01000001">
    <property type="protein sequence ID" value="EGL54216.1"/>
    <property type="molecule type" value="Genomic_DNA"/>
</dbReference>
<dbReference type="InterPro" id="IPR036388">
    <property type="entry name" value="WH-like_DNA-bd_sf"/>
</dbReference>
<evidence type="ECO:0000313" key="5">
    <source>
        <dbReference type="EMBL" id="EGL54216.1"/>
    </source>
</evidence>
<dbReference type="InterPro" id="IPR036390">
    <property type="entry name" value="WH_DNA-bd_sf"/>
</dbReference>